<accession>A0A7S4G5M1</accession>
<feature type="region of interest" description="Disordered" evidence="1">
    <location>
        <begin position="42"/>
        <end position="70"/>
    </location>
</feature>
<organism evidence="2">
    <name type="scientific">Eutreptiella gymnastica</name>
    <dbReference type="NCBI Taxonomy" id="73025"/>
    <lineage>
        <taxon>Eukaryota</taxon>
        <taxon>Discoba</taxon>
        <taxon>Euglenozoa</taxon>
        <taxon>Euglenida</taxon>
        <taxon>Spirocuta</taxon>
        <taxon>Euglenophyceae</taxon>
        <taxon>Eutreptiales</taxon>
        <taxon>Eutreptiaceae</taxon>
        <taxon>Eutreptiella</taxon>
    </lineage>
</organism>
<reference evidence="2" key="1">
    <citation type="submission" date="2021-01" db="EMBL/GenBank/DDBJ databases">
        <authorList>
            <person name="Corre E."/>
            <person name="Pelletier E."/>
            <person name="Niang G."/>
            <person name="Scheremetjew M."/>
            <person name="Finn R."/>
            <person name="Kale V."/>
            <person name="Holt S."/>
            <person name="Cochrane G."/>
            <person name="Meng A."/>
            <person name="Brown T."/>
            <person name="Cohen L."/>
        </authorList>
    </citation>
    <scope>NUCLEOTIDE SEQUENCE</scope>
    <source>
        <strain evidence="2">CCMP1594</strain>
    </source>
</reference>
<protein>
    <submittedName>
        <fullName evidence="2">Uncharacterized protein</fullName>
    </submittedName>
</protein>
<evidence type="ECO:0000313" key="2">
    <source>
        <dbReference type="EMBL" id="CAE0826089.1"/>
    </source>
</evidence>
<feature type="region of interest" description="Disordered" evidence="1">
    <location>
        <begin position="1"/>
        <end position="29"/>
    </location>
</feature>
<dbReference type="EMBL" id="HBJA01108066">
    <property type="protein sequence ID" value="CAE0826089.1"/>
    <property type="molecule type" value="Transcribed_RNA"/>
</dbReference>
<dbReference type="AlphaFoldDB" id="A0A7S4G5M1"/>
<feature type="compositionally biased region" description="Polar residues" evidence="1">
    <location>
        <begin position="54"/>
        <end position="67"/>
    </location>
</feature>
<proteinExistence type="predicted"/>
<name>A0A7S4G5M1_9EUGL</name>
<sequence>MVSRLLNTFREIKPPKYPHKKTPSLPPPVMCTAQQKGAHGLEDCHYHHPKERAQNQPPSRPQESLWSKASRGEHMKEGVWFVLLRYRTFAPSWPKRDASEGQKIASHDPT</sequence>
<evidence type="ECO:0000256" key="1">
    <source>
        <dbReference type="SAM" id="MobiDB-lite"/>
    </source>
</evidence>
<gene>
    <name evidence="2" type="ORF">EGYM00163_LOCUS37341</name>
</gene>